<accession>A0ABT8IPI3</accession>
<name>A0ABT8IPI3_9BACL</name>
<dbReference type="EMBL" id="JANRHH010000043">
    <property type="protein sequence ID" value="MDN4594657.1"/>
    <property type="molecule type" value="Genomic_DNA"/>
</dbReference>
<gene>
    <name evidence="2" type="ORF">NWF35_12330</name>
</gene>
<keyword evidence="1" id="KW-0812">Transmembrane</keyword>
<evidence type="ECO:0000313" key="2">
    <source>
        <dbReference type="EMBL" id="MDN4594657.1"/>
    </source>
</evidence>
<sequence>MPTQPWSWVIETINDYGFVILTAVGSLVVIGLVIRRFWRRTYL</sequence>
<keyword evidence="3" id="KW-1185">Reference proteome</keyword>
<evidence type="ECO:0000313" key="3">
    <source>
        <dbReference type="Proteomes" id="UP001174196"/>
    </source>
</evidence>
<comment type="caution">
    <text evidence="2">The sequence shown here is derived from an EMBL/GenBank/DDBJ whole genome shotgun (WGS) entry which is preliminary data.</text>
</comment>
<reference evidence="2" key="1">
    <citation type="submission" date="2022-08" db="EMBL/GenBank/DDBJ databases">
        <title>Polycladomyces zharkentsis sp. nov., a novel thermophilic CMC and starch-degrading bacterium isolated from a geothermal spring in Kazakhstan.</title>
        <authorList>
            <person name="Mashzhan A."/>
            <person name="Kistaubaeva A."/>
            <person name="Javier-Lopez R."/>
            <person name="Birkeland N.-K."/>
        </authorList>
    </citation>
    <scope>NUCLEOTIDE SEQUENCE</scope>
    <source>
        <strain evidence="2">KSR 13</strain>
    </source>
</reference>
<dbReference type="NCBIfam" id="NF045534">
    <property type="entry name" value="small_EYxxD"/>
    <property type="match status" value="1"/>
</dbReference>
<proteinExistence type="predicted"/>
<keyword evidence="1" id="KW-0472">Membrane</keyword>
<organism evidence="2 3">
    <name type="scientific">Polycladomyces subterraneus</name>
    <dbReference type="NCBI Taxonomy" id="1016997"/>
    <lineage>
        <taxon>Bacteria</taxon>
        <taxon>Bacillati</taxon>
        <taxon>Bacillota</taxon>
        <taxon>Bacilli</taxon>
        <taxon>Bacillales</taxon>
        <taxon>Thermoactinomycetaceae</taxon>
        <taxon>Polycladomyces</taxon>
    </lineage>
</organism>
<dbReference type="RefSeq" id="WP_301239449.1">
    <property type="nucleotide sequence ID" value="NZ_JANRHH010000043.1"/>
</dbReference>
<keyword evidence="1" id="KW-1133">Transmembrane helix</keyword>
<feature type="transmembrane region" description="Helical" evidence="1">
    <location>
        <begin position="16"/>
        <end position="34"/>
    </location>
</feature>
<dbReference type="Proteomes" id="UP001174196">
    <property type="component" value="Unassembled WGS sequence"/>
</dbReference>
<evidence type="ECO:0000256" key="1">
    <source>
        <dbReference type="SAM" id="Phobius"/>
    </source>
</evidence>
<protein>
    <submittedName>
        <fullName evidence="2">Uncharacterized protein</fullName>
    </submittedName>
</protein>